<dbReference type="EMBL" id="BAAASR010000022">
    <property type="protein sequence ID" value="GAA2504657.1"/>
    <property type="molecule type" value="Genomic_DNA"/>
</dbReference>
<evidence type="ECO:0000313" key="2">
    <source>
        <dbReference type="Proteomes" id="UP001499942"/>
    </source>
</evidence>
<keyword evidence="2" id="KW-1185">Reference proteome</keyword>
<protein>
    <submittedName>
        <fullName evidence="1">Uncharacterized protein</fullName>
    </submittedName>
</protein>
<organism evidence="1 2">
    <name type="scientific">Streptomyces gobitricini</name>
    <dbReference type="NCBI Taxonomy" id="68211"/>
    <lineage>
        <taxon>Bacteria</taxon>
        <taxon>Bacillati</taxon>
        <taxon>Actinomycetota</taxon>
        <taxon>Actinomycetes</taxon>
        <taxon>Kitasatosporales</taxon>
        <taxon>Streptomycetaceae</taxon>
        <taxon>Streptomyces</taxon>
    </lineage>
</organism>
<reference evidence="1 2" key="1">
    <citation type="journal article" date="2019" name="Int. J. Syst. Evol. Microbiol.">
        <title>The Global Catalogue of Microorganisms (GCM) 10K type strain sequencing project: providing services to taxonomists for standard genome sequencing and annotation.</title>
        <authorList>
            <consortium name="The Broad Institute Genomics Platform"/>
            <consortium name="The Broad Institute Genome Sequencing Center for Infectious Disease"/>
            <person name="Wu L."/>
            <person name="Ma J."/>
        </authorList>
    </citation>
    <scope>NUCLEOTIDE SEQUENCE [LARGE SCALE GENOMIC DNA]</scope>
    <source>
        <strain evidence="1 2">JCM 5062</strain>
    </source>
</reference>
<evidence type="ECO:0000313" key="1">
    <source>
        <dbReference type="EMBL" id="GAA2504657.1"/>
    </source>
</evidence>
<proteinExistence type="predicted"/>
<comment type="caution">
    <text evidence="1">The sequence shown here is derived from an EMBL/GenBank/DDBJ whole genome shotgun (WGS) entry which is preliminary data.</text>
</comment>
<dbReference type="Proteomes" id="UP001499942">
    <property type="component" value="Unassembled WGS sequence"/>
</dbReference>
<sequence length="160" mass="16638">MCSLENDPVLNKLGVRTTTNPIQLALWAGSGPVVVFATYASLVDREDPEDPTGRRKVRGPLGAALVDGCGAPSSLRQSSGGNHGLLKETVCDGHQPLRHGVHVPFARLRGGDRWSVQGDAGHGLASGGTVRVQAGPTANNRCGISPGGLSLCHWQRECGG</sequence>
<accession>A0ABN3MMT2</accession>
<name>A0ABN3MMT2_9ACTN</name>
<gene>
    <name evidence="1" type="ORF">GCM10010393_41560</name>
</gene>